<dbReference type="STRING" id="431595.K3WER8"/>
<evidence type="ECO:0000256" key="3">
    <source>
        <dbReference type="ARBA" id="ARBA00022679"/>
    </source>
</evidence>
<evidence type="ECO:0000259" key="7">
    <source>
        <dbReference type="Pfam" id="PF13844"/>
    </source>
</evidence>
<reference evidence="8" key="3">
    <citation type="submission" date="2015-02" db="UniProtKB">
        <authorList>
            <consortium name="EnsemblProtists"/>
        </authorList>
    </citation>
    <scope>IDENTIFICATION</scope>
    <source>
        <strain evidence="8">DAOM BR144</strain>
    </source>
</reference>
<keyword evidence="2" id="KW-0328">Glycosyltransferase</keyword>
<evidence type="ECO:0000259" key="6">
    <source>
        <dbReference type="Pfam" id="PF00535"/>
    </source>
</evidence>
<protein>
    <recommendedName>
        <fullName evidence="10">O-GlcNAc transferase C-terminal domain-containing protein</fullName>
    </recommendedName>
</protein>
<dbReference type="InterPro" id="IPR001173">
    <property type="entry name" value="Glyco_trans_2-like"/>
</dbReference>
<dbReference type="Proteomes" id="UP000019132">
    <property type="component" value="Unassembled WGS sequence"/>
</dbReference>
<feature type="domain" description="O-GlcNAc transferase C-terminal" evidence="7">
    <location>
        <begin position="227"/>
        <end position="383"/>
    </location>
</feature>
<keyword evidence="3" id="KW-0808">Transferase</keyword>
<dbReference type="eggNOG" id="KOG4626">
    <property type="taxonomic scope" value="Eukaryota"/>
</dbReference>
<dbReference type="InterPro" id="IPR029489">
    <property type="entry name" value="OGT/SEC/SPY_C"/>
</dbReference>
<feature type="domain" description="Glycosyltransferase 2-like" evidence="6">
    <location>
        <begin position="608"/>
        <end position="704"/>
    </location>
</feature>
<dbReference type="HOGENOM" id="CLU_007037_0_0_1"/>
<reference evidence="9" key="1">
    <citation type="journal article" date="2010" name="Genome Biol.">
        <title>Genome sequence of the necrotrophic plant pathogen Pythium ultimum reveals original pathogenicity mechanisms and effector repertoire.</title>
        <authorList>
            <person name="Levesque C.A."/>
            <person name="Brouwer H."/>
            <person name="Cano L."/>
            <person name="Hamilton J.P."/>
            <person name="Holt C."/>
            <person name="Huitema E."/>
            <person name="Raffaele S."/>
            <person name="Robideau G.P."/>
            <person name="Thines M."/>
            <person name="Win J."/>
            <person name="Zerillo M.M."/>
            <person name="Beakes G.W."/>
            <person name="Boore J.L."/>
            <person name="Busam D."/>
            <person name="Dumas B."/>
            <person name="Ferriera S."/>
            <person name="Fuerstenberg S.I."/>
            <person name="Gachon C.M."/>
            <person name="Gaulin E."/>
            <person name="Govers F."/>
            <person name="Grenville-Briggs L."/>
            <person name="Horner N."/>
            <person name="Hostetler J."/>
            <person name="Jiang R.H."/>
            <person name="Johnson J."/>
            <person name="Krajaejun T."/>
            <person name="Lin H."/>
            <person name="Meijer H.J."/>
            <person name="Moore B."/>
            <person name="Morris P."/>
            <person name="Phuntmart V."/>
            <person name="Puiu D."/>
            <person name="Shetty J."/>
            <person name="Stajich J.E."/>
            <person name="Tripathy S."/>
            <person name="Wawra S."/>
            <person name="van West P."/>
            <person name="Whitty B.R."/>
            <person name="Coutinho P.M."/>
            <person name="Henrissat B."/>
            <person name="Martin F."/>
            <person name="Thomas P.D."/>
            <person name="Tyler B.M."/>
            <person name="De Vries R.P."/>
            <person name="Kamoun S."/>
            <person name="Yandell M."/>
            <person name="Tisserat N."/>
            <person name="Buell C.R."/>
        </authorList>
    </citation>
    <scope>NUCLEOTIDE SEQUENCE</scope>
    <source>
        <strain evidence="9">DAOM:BR144</strain>
    </source>
</reference>
<evidence type="ECO:0000256" key="4">
    <source>
        <dbReference type="ARBA" id="ARBA00022737"/>
    </source>
</evidence>
<comment type="pathway">
    <text evidence="1">Protein modification; protein glycosylation.</text>
</comment>
<dbReference type="SUPFAM" id="SSF53448">
    <property type="entry name" value="Nucleotide-diphospho-sugar transferases"/>
    <property type="match status" value="1"/>
</dbReference>
<evidence type="ECO:0000256" key="5">
    <source>
        <dbReference type="ARBA" id="ARBA00022803"/>
    </source>
</evidence>
<dbReference type="Pfam" id="PF00535">
    <property type="entry name" value="Glycos_transf_2"/>
    <property type="match status" value="1"/>
</dbReference>
<dbReference type="InterPro" id="IPR029044">
    <property type="entry name" value="Nucleotide-diphossugar_trans"/>
</dbReference>
<keyword evidence="4" id="KW-0677">Repeat</keyword>
<dbReference type="InParanoid" id="K3WER8"/>
<dbReference type="VEuPathDB" id="FungiDB:PYU1_G003449"/>
<dbReference type="AlphaFoldDB" id="K3WER8"/>
<dbReference type="OMA" id="VIRERWR"/>
<dbReference type="GO" id="GO:0016757">
    <property type="term" value="F:glycosyltransferase activity"/>
    <property type="evidence" value="ECO:0007669"/>
    <property type="project" value="UniProtKB-KW"/>
</dbReference>
<dbReference type="EnsemblProtists" id="PYU1_T003459">
    <property type="protein sequence ID" value="PYU1_T003459"/>
    <property type="gene ID" value="PYU1_G003449"/>
</dbReference>
<name>K3WER8_GLOUD</name>
<evidence type="ECO:0000256" key="1">
    <source>
        <dbReference type="ARBA" id="ARBA00004922"/>
    </source>
</evidence>
<dbReference type="Gene3D" id="3.40.50.2000">
    <property type="entry name" value="Glycogen Phosphorylase B"/>
    <property type="match status" value="1"/>
</dbReference>
<reference evidence="9" key="2">
    <citation type="submission" date="2010-04" db="EMBL/GenBank/DDBJ databases">
        <authorList>
            <person name="Buell R."/>
            <person name="Hamilton J."/>
            <person name="Hostetler J."/>
        </authorList>
    </citation>
    <scope>NUCLEOTIDE SEQUENCE [LARGE SCALE GENOMIC DNA]</scope>
    <source>
        <strain evidence="9">DAOM:BR144</strain>
    </source>
</reference>
<evidence type="ECO:0000313" key="8">
    <source>
        <dbReference type="EnsemblProtists" id="PYU1_T003459"/>
    </source>
</evidence>
<accession>K3WER8</accession>
<organism evidence="8 9">
    <name type="scientific">Globisporangium ultimum (strain ATCC 200006 / CBS 805.95 / DAOM BR144)</name>
    <name type="common">Pythium ultimum</name>
    <dbReference type="NCBI Taxonomy" id="431595"/>
    <lineage>
        <taxon>Eukaryota</taxon>
        <taxon>Sar</taxon>
        <taxon>Stramenopiles</taxon>
        <taxon>Oomycota</taxon>
        <taxon>Peronosporomycetes</taxon>
        <taxon>Pythiales</taxon>
        <taxon>Pythiaceae</taxon>
        <taxon>Globisporangium</taxon>
    </lineage>
</organism>
<dbReference type="InterPro" id="IPR051939">
    <property type="entry name" value="Glycosyltr_41/O-GlcNAc_trsf"/>
</dbReference>
<dbReference type="EMBL" id="GL376603">
    <property type="status" value="NOT_ANNOTATED_CDS"/>
    <property type="molecule type" value="Genomic_DNA"/>
</dbReference>
<evidence type="ECO:0000313" key="9">
    <source>
        <dbReference type="Proteomes" id="UP000019132"/>
    </source>
</evidence>
<keyword evidence="5" id="KW-0802">TPR repeat</keyword>
<dbReference type="PANTHER" id="PTHR44835">
    <property type="entry name" value="UDP-N-ACETYLGLUCOSAMINE--PEPTIDE N-ACETYLGLUCOSAMINYLTRANSFERASE SPINDLY-RELATED"/>
    <property type="match status" value="1"/>
</dbReference>
<evidence type="ECO:0000256" key="2">
    <source>
        <dbReference type="ARBA" id="ARBA00022676"/>
    </source>
</evidence>
<evidence type="ECO:0008006" key="10">
    <source>
        <dbReference type="Google" id="ProtNLM"/>
    </source>
</evidence>
<proteinExistence type="predicted"/>
<dbReference type="Gene3D" id="3.40.50.11380">
    <property type="match status" value="1"/>
</dbReference>
<dbReference type="PANTHER" id="PTHR44835:SF1">
    <property type="entry name" value="PROTEIN O-GLCNAC TRANSFERASE"/>
    <property type="match status" value="1"/>
</dbReference>
<sequence>MNRKSRRIAKRYTKYSNDTVHVNRRIRVGFHSGLMRQHSVGLLTQGVITKLPRDAFEVIVIIYDNDERDDLTELVLRSADSVVFLRQELDQAQRQISDLELDVLVFTEIGMHIRTYFLAFSRLALRTAMFWGHAVTSGIDSVDYFVSSKRFHDDRAEKLFTNKSQGDVTEQQSKYTECVYEMDHLTTYFFDPLASQDQLAPPFHALLRESLGLPPKDVLPVMILVPQTLYKLHPDFDRLIERVLASVPETSFLAVPIGFMPWLADVIRERWRRTLSPQVYKRVYFLRRLNATEFLDVCAMADLVLDPFPVGGGRSSFEIFAVGTPIVMLAPRTTILQLTEAMYNVMGVADLIAYSEDEFVEITVLLAQDEKLRTQARELILKHNHKLYENAVVIREWETFLISILAAKPPQERASGHAARATSECPHALPLILVNEPFFELNVFLFGVVDHDNHLVRITLTLPSEEDDPFEVSEELAERFEPPLDSLQQNFVAKIMWNAKNRQSQPVVMTVNVSVTANVYVPVEIRYGDDLHVALLMHLEKHRSKMDETIHSVWQIPQVIEAAAGQLQQLLPEYSSPAWIAARSFPLRVLDASNHDAQRNARRECVTLVMTTCKQLSLFLRTIASLQRALGIVLESDWSKWFCHLLIVDDNSSSADRDTMKAHLPQSVEFLYKTPDQRGYAKSLNLAIGRVQSQFVFYLEDDWEFVNYTTREGNDTSSSSTFLDDALTVLRDNSRREYEPLAQVLLKNYEGGWSRQLGSIRYFVHEFAASDPALSFAFWPGFSLNPGLWDLGAILEAMEWDDTIDRPRQRPIFDEVSDRFETLFACELWRTGLRVAYLDGEFISHTGAPLGTNVSAYVLNDLPRRSDFVESFARSAFPLR</sequence>
<dbReference type="SUPFAM" id="SSF53756">
    <property type="entry name" value="UDP-Glycosyltransferase/glycogen phosphorylase"/>
    <property type="match status" value="1"/>
</dbReference>
<dbReference type="Pfam" id="PF13844">
    <property type="entry name" value="Glyco_transf_41"/>
    <property type="match status" value="1"/>
</dbReference>
<keyword evidence="9" id="KW-1185">Reference proteome</keyword>